<proteinExistence type="predicted"/>
<feature type="compositionally biased region" description="Basic and acidic residues" evidence="3">
    <location>
        <begin position="148"/>
        <end position="157"/>
    </location>
</feature>
<gene>
    <name evidence="4" type="ORF">TSUD_313630</name>
</gene>
<evidence type="ECO:0000256" key="3">
    <source>
        <dbReference type="SAM" id="MobiDB-lite"/>
    </source>
</evidence>
<accession>A0A2Z6M725</accession>
<dbReference type="PANTHER" id="PTHR13129:SF4">
    <property type="entry name" value="DDB1- AND CUL4-ASSOCIATED FACTOR 1"/>
    <property type="match status" value="1"/>
</dbReference>
<dbReference type="InterPro" id="IPR033270">
    <property type="entry name" value="VPRBP/DCAF1"/>
</dbReference>
<evidence type="ECO:0000256" key="1">
    <source>
        <dbReference type="ARBA" id="ARBA00004123"/>
    </source>
</evidence>
<reference evidence="5" key="1">
    <citation type="journal article" date="2017" name="Front. Plant Sci.">
        <title>Climate Clever Clovers: New Paradigm to Reduce the Environmental Footprint of Ruminants by Breeding Low Methanogenic Forages Utilizing Haplotype Variation.</title>
        <authorList>
            <person name="Kaur P."/>
            <person name="Appels R."/>
            <person name="Bayer P.E."/>
            <person name="Keeble-Gagnere G."/>
            <person name="Wang J."/>
            <person name="Hirakawa H."/>
            <person name="Shirasawa K."/>
            <person name="Vercoe P."/>
            <person name="Stefanova K."/>
            <person name="Durmic Z."/>
            <person name="Nichols P."/>
            <person name="Revell C."/>
            <person name="Isobe S.N."/>
            <person name="Edwards D."/>
            <person name="Erskine W."/>
        </authorList>
    </citation>
    <scope>NUCLEOTIDE SEQUENCE [LARGE SCALE GENOMIC DNA]</scope>
    <source>
        <strain evidence="5">cv. Daliak</strain>
    </source>
</reference>
<dbReference type="GO" id="GO:0016567">
    <property type="term" value="P:protein ubiquitination"/>
    <property type="evidence" value="ECO:0007669"/>
    <property type="project" value="InterPro"/>
</dbReference>
<evidence type="ECO:0000313" key="4">
    <source>
        <dbReference type="EMBL" id="GAU28204.1"/>
    </source>
</evidence>
<dbReference type="OrthoDB" id="1420029at2759"/>
<evidence type="ECO:0000313" key="5">
    <source>
        <dbReference type="Proteomes" id="UP000242715"/>
    </source>
</evidence>
<dbReference type="AlphaFoldDB" id="A0A2Z6M725"/>
<sequence length="205" mass="22760">MDENAHSSSTNARAAHNIGRLGSILRENDDFFELISLKFLSESGYSTSVRAAAYPHVFEEAVLENLRNWATDDNTRLSVEEQNMKHGPERKEASESEMLKAYSTGLLAVCLIGGGQIVEDVLTTGLSAKLMRYLRLRVLGETSGSQKDISHLSENKHSSGNTSARGRDDGRGRFRQLLESSHFDDTRMIEDGSLDDQAPERGQDR</sequence>
<evidence type="ECO:0000256" key="2">
    <source>
        <dbReference type="ARBA" id="ARBA00023242"/>
    </source>
</evidence>
<organism evidence="4 5">
    <name type="scientific">Trifolium subterraneum</name>
    <name type="common">Subterranean clover</name>
    <dbReference type="NCBI Taxonomy" id="3900"/>
    <lineage>
        <taxon>Eukaryota</taxon>
        <taxon>Viridiplantae</taxon>
        <taxon>Streptophyta</taxon>
        <taxon>Embryophyta</taxon>
        <taxon>Tracheophyta</taxon>
        <taxon>Spermatophyta</taxon>
        <taxon>Magnoliopsida</taxon>
        <taxon>eudicotyledons</taxon>
        <taxon>Gunneridae</taxon>
        <taxon>Pentapetalae</taxon>
        <taxon>rosids</taxon>
        <taxon>fabids</taxon>
        <taxon>Fabales</taxon>
        <taxon>Fabaceae</taxon>
        <taxon>Papilionoideae</taxon>
        <taxon>50 kb inversion clade</taxon>
        <taxon>NPAAA clade</taxon>
        <taxon>Hologalegina</taxon>
        <taxon>IRL clade</taxon>
        <taxon>Trifolieae</taxon>
        <taxon>Trifolium</taxon>
    </lineage>
</organism>
<feature type="non-terminal residue" evidence="4">
    <location>
        <position position="205"/>
    </location>
</feature>
<dbReference type="GO" id="GO:0005634">
    <property type="term" value="C:nucleus"/>
    <property type="evidence" value="ECO:0007669"/>
    <property type="project" value="UniProtKB-SubCell"/>
</dbReference>
<comment type="subcellular location">
    <subcellularLocation>
        <location evidence="1">Nucleus</location>
    </subcellularLocation>
</comment>
<feature type="region of interest" description="Disordered" evidence="3">
    <location>
        <begin position="145"/>
        <end position="205"/>
    </location>
</feature>
<keyword evidence="2" id="KW-0539">Nucleus</keyword>
<dbReference type="Proteomes" id="UP000242715">
    <property type="component" value="Unassembled WGS sequence"/>
</dbReference>
<dbReference type="PANTHER" id="PTHR13129">
    <property type="entry name" value="VPRBP PROTEIN-RELATED"/>
    <property type="match status" value="1"/>
</dbReference>
<protein>
    <submittedName>
        <fullName evidence="4">Uncharacterized protein</fullName>
    </submittedName>
</protein>
<name>A0A2Z6M725_TRISU</name>
<dbReference type="EMBL" id="DF973369">
    <property type="protein sequence ID" value="GAU28204.1"/>
    <property type="molecule type" value="Genomic_DNA"/>
</dbReference>
<dbReference type="GO" id="GO:0080008">
    <property type="term" value="C:Cul4-RING E3 ubiquitin ligase complex"/>
    <property type="evidence" value="ECO:0007669"/>
    <property type="project" value="TreeGrafter"/>
</dbReference>
<feature type="compositionally biased region" description="Basic and acidic residues" evidence="3">
    <location>
        <begin position="181"/>
        <end position="190"/>
    </location>
</feature>
<keyword evidence="5" id="KW-1185">Reference proteome</keyword>